<feature type="repeat" description="ANK" evidence="3">
    <location>
        <begin position="176"/>
        <end position="208"/>
    </location>
</feature>
<keyword evidence="5" id="KW-1185">Reference proteome</keyword>
<dbReference type="PANTHER" id="PTHR23206:SF7">
    <property type="entry name" value="PROTEIN KINASE DOMAIN-CONTAINING PROTEIN"/>
    <property type="match status" value="1"/>
</dbReference>
<dbReference type="Proteomes" id="UP000232323">
    <property type="component" value="Unassembled WGS sequence"/>
</dbReference>
<feature type="repeat" description="ANK" evidence="3">
    <location>
        <begin position="77"/>
        <end position="109"/>
    </location>
</feature>
<gene>
    <name evidence="4" type="ORF">CEUSTIGMA_g968.t1</name>
</gene>
<dbReference type="Pfam" id="PF13637">
    <property type="entry name" value="Ank_4"/>
    <property type="match status" value="1"/>
</dbReference>
<dbReference type="EMBL" id="BEGY01000004">
    <property type="protein sequence ID" value="GAX73516.1"/>
    <property type="molecule type" value="Genomic_DNA"/>
</dbReference>
<dbReference type="InterPro" id="IPR002110">
    <property type="entry name" value="Ankyrin_rpt"/>
</dbReference>
<dbReference type="PANTHER" id="PTHR23206">
    <property type="entry name" value="MASK PROTEIN"/>
    <property type="match status" value="1"/>
</dbReference>
<dbReference type="OrthoDB" id="539167at2759"/>
<dbReference type="AlphaFoldDB" id="A0A250WS36"/>
<keyword evidence="2 3" id="KW-0040">ANK repeat</keyword>
<dbReference type="SUPFAM" id="SSF48403">
    <property type="entry name" value="Ankyrin repeat"/>
    <property type="match status" value="1"/>
</dbReference>
<evidence type="ECO:0000256" key="3">
    <source>
        <dbReference type="PROSITE-ProRule" id="PRU00023"/>
    </source>
</evidence>
<organism evidence="4 5">
    <name type="scientific">Chlamydomonas eustigma</name>
    <dbReference type="NCBI Taxonomy" id="1157962"/>
    <lineage>
        <taxon>Eukaryota</taxon>
        <taxon>Viridiplantae</taxon>
        <taxon>Chlorophyta</taxon>
        <taxon>core chlorophytes</taxon>
        <taxon>Chlorophyceae</taxon>
        <taxon>CS clade</taxon>
        <taxon>Chlamydomonadales</taxon>
        <taxon>Chlamydomonadaceae</taxon>
        <taxon>Chlamydomonas</taxon>
    </lineage>
</organism>
<evidence type="ECO:0000313" key="5">
    <source>
        <dbReference type="Proteomes" id="UP000232323"/>
    </source>
</evidence>
<evidence type="ECO:0000256" key="1">
    <source>
        <dbReference type="ARBA" id="ARBA00022737"/>
    </source>
</evidence>
<dbReference type="InterPro" id="IPR036770">
    <property type="entry name" value="Ankyrin_rpt-contain_sf"/>
</dbReference>
<dbReference type="InterPro" id="IPR051631">
    <property type="entry name" value="Ankyrin-KH/SAM_domain"/>
</dbReference>
<dbReference type="Gene3D" id="1.25.40.20">
    <property type="entry name" value="Ankyrin repeat-containing domain"/>
    <property type="match status" value="2"/>
</dbReference>
<comment type="caution">
    <text evidence="4">The sequence shown here is derived from an EMBL/GenBank/DDBJ whole genome shotgun (WGS) entry which is preliminary data.</text>
</comment>
<reference evidence="4 5" key="1">
    <citation type="submission" date="2017-08" db="EMBL/GenBank/DDBJ databases">
        <title>Acidophilic green algal genome provides insights into adaptation to an acidic environment.</title>
        <authorList>
            <person name="Hirooka S."/>
            <person name="Hirose Y."/>
            <person name="Kanesaki Y."/>
            <person name="Higuchi S."/>
            <person name="Fujiwara T."/>
            <person name="Onuma R."/>
            <person name="Era A."/>
            <person name="Ohbayashi R."/>
            <person name="Uzuka A."/>
            <person name="Nozaki H."/>
            <person name="Yoshikawa H."/>
            <person name="Miyagishima S.Y."/>
        </authorList>
    </citation>
    <scope>NUCLEOTIDE SEQUENCE [LARGE SCALE GENOMIC DNA]</scope>
    <source>
        <strain evidence="4 5">NIES-2499</strain>
    </source>
</reference>
<evidence type="ECO:0000313" key="4">
    <source>
        <dbReference type="EMBL" id="GAX73516.1"/>
    </source>
</evidence>
<feature type="repeat" description="ANK" evidence="3">
    <location>
        <begin position="143"/>
        <end position="175"/>
    </location>
</feature>
<dbReference type="PROSITE" id="PS50297">
    <property type="entry name" value="ANK_REP_REGION"/>
    <property type="match status" value="4"/>
</dbReference>
<sequence>MGSSCCKRASEDCVDPWKIGPTYELVSNNSTQDIVSESPIDCMREALFSAIAAGDEDSVRWYLSSGADKDGVISSITGRTPLHRCVDAGQIKCLSVLLNSGANVHATDADDQTTLHLATSNGFLDCVIMLLRFGAHLNAVDAFGRTPLVWTAIHGYYDILALLISKGAVVNTSEPNGNTPLHHAAYNGHEECVKLLLEQDAATDVTDVYGRTPLTWAAIMGRPACCRLLRDKGARDDIKDSAGYCAVDYEGNSQLSREVHCLLRIPLDNEVSVNKSHHSFELGVEAVRTVVLQGVMVDDPCNLSSPLRGVMSLLYTDQMEGSAASHHAPVVPLTLPAASAHTYLSDRPSGGGLRYRSSLLFDEKDRMSNASRHAQHHVAFSSVVQYAPPAEDGDDDDGFSLTAKDATMRMLEGTLEAKHEFVPIAVDKFLRKSISFNSSA</sequence>
<protein>
    <submittedName>
        <fullName evidence="4">Uncharacterized protein</fullName>
    </submittedName>
</protein>
<evidence type="ECO:0000256" key="2">
    <source>
        <dbReference type="ARBA" id="ARBA00023043"/>
    </source>
</evidence>
<dbReference type="SMART" id="SM00248">
    <property type="entry name" value="ANK"/>
    <property type="match status" value="6"/>
</dbReference>
<dbReference type="PROSITE" id="PS50088">
    <property type="entry name" value="ANK_REPEAT"/>
    <property type="match status" value="5"/>
</dbReference>
<name>A0A250WS36_9CHLO</name>
<accession>A0A250WS36</accession>
<feature type="repeat" description="ANK" evidence="3">
    <location>
        <begin position="209"/>
        <end position="241"/>
    </location>
</feature>
<proteinExistence type="predicted"/>
<dbReference type="STRING" id="1157962.A0A250WS36"/>
<keyword evidence="1" id="KW-0677">Repeat</keyword>
<dbReference type="Pfam" id="PF12796">
    <property type="entry name" value="Ank_2"/>
    <property type="match status" value="2"/>
</dbReference>
<feature type="repeat" description="ANK" evidence="3">
    <location>
        <begin position="110"/>
        <end position="142"/>
    </location>
</feature>